<reference evidence="1 2" key="1">
    <citation type="journal article" date="2015" name="Parasit. Vectors">
        <title>Draft genome of the scabies mite.</title>
        <authorList>
            <person name="Rider S.D.Jr."/>
            <person name="Morgan M.S."/>
            <person name="Arlian L.G."/>
        </authorList>
    </citation>
    <scope>NUCLEOTIDE SEQUENCE [LARGE SCALE GENOMIC DNA]</scope>
    <source>
        <strain evidence="1">Arlian Lab</strain>
    </source>
</reference>
<sequence>MWKKQFSQLCYQSKNLGFKKLVVRQKHRFVLKELSPNPIDDNDPRRHPGNRRGLEYDLPYKLLLNSTKVINSRQSLIPIY</sequence>
<dbReference type="AlphaFoldDB" id="A0A132AE63"/>
<gene>
    <name evidence="1" type="ORF">QR98_0078080</name>
</gene>
<evidence type="ECO:0000313" key="2">
    <source>
        <dbReference type="Proteomes" id="UP000616769"/>
    </source>
</evidence>
<dbReference type="OrthoDB" id="421327at2759"/>
<protein>
    <submittedName>
        <fullName evidence="1">Uncharacterized protein</fullName>
    </submittedName>
</protein>
<dbReference type="Proteomes" id="UP000616769">
    <property type="component" value="Unassembled WGS sequence"/>
</dbReference>
<dbReference type="EMBL" id="JXLN01013336">
    <property type="protein sequence ID" value="KPM09274.1"/>
    <property type="molecule type" value="Genomic_DNA"/>
</dbReference>
<accession>A0A132AE63</accession>
<comment type="caution">
    <text evidence="1">The sequence shown here is derived from an EMBL/GenBank/DDBJ whole genome shotgun (WGS) entry which is preliminary data.</text>
</comment>
<name>A0A132AE63_SARSC</name>
<evidence type="ECO:0000313" key="1">
    <source>
        <dbReference type="EMBL" id="KPM09274.1"/>
    </source>
</evidence>
<organism evidence="1 2">
    <name type="scientific">Sarcoptes scabiei</name>
    <name type="common">Itch mite</name>
    <name type="synonym">Acarus scabiei</name>
    <dbReference type="NCBI Taxonomy" id="52283"/>
    <lineage>
        <taxon>Eukaryota</taxon>
        <taxon>Metazoa</taxon>
        <taxon>Ecdysozoa</taxon>
        <taxon>Arthropoda</taxon>
        <taxon>Chelicerata</taxon>
        <taxon>Arachnida</taxon>
        <taxon>Acari</taxon>
        <taxon>Acariformes</taxon>
        <taxon>Sarcoptiformes</taxon>
        <taxon>Astigmata</taxon>
        <taxon>Psoroptidia</taxon>
        <taxon>Sarcoptoidea</taxon>
        <taxon>Sarcoptidae</taxon>
        <taxon>Sarcoptinae</taxon>
        <taxon>Sarcoptes</taxon>
    </lineage>
</organism>
<proteinExistence type="predicted"/>
<dbReference type="VEuPathDB" id="VectorBase:SSCA008900"/>